<dbReference type="Proteomes" id="UP000233565">
    <property type="component" value="Unassembled WGS sequence"/>
</dbReference>
<keyword evidence="6 13" id="KW-0482">Metalloprotease</keyword>
<evidence type="ECO:0000256" key="7">
    <source>
        <dbReference type="PIRSR" id="PIRSR623612-1"/>
    </source>
</evidence>
<keyword evidence="9" id="KW-0732">Signal</keyword>
<accession>A0A1I1AYX6</accession>
<feature type="domain" description="Peptidase M4" evidence="10">
    <location>
        <begin position="276"/>
        <end position="366"/>
    </location>
</feature>
<dbReference type="GO" id="GO:0046872">
    <property type="term" value="F:metal ion binding"/>
    <property type="evidence" value="ECO:0007669"/>
    <property type="project" value="UniProtKB-KW"/>
</dbReference>
<gene>
    <name evidence="12" type="ORF">CXG46_10335</name>
    <name evidence="13" type="ORF">SAMN05192575_11226</name>
</gene>
<feature type="chain" id="PRO_5011709818" evidence="9">
    <location>
        <begin position="30"/>
        <end position="881"/>
    </location>
</feature>
<evidence type="ECO:0000313" key="15">
    <source>
        <dbReference type="Proteomes" id="UP000233565"/>
    </source>
</evidence>
<reference evidence="14" key="2">
    <citation type="submission" date="2016-10" db="EMBL/GenBank/DDBJ databases">
        <authorList>
            <person name="Varghese N."/>
            <person name="Submissions S."/>
        </authorList>
    </citation>
    <scope>NUCLEOTIDE SEQUENCE [LARGE SCALE GENOMIC DNA]</scope>
    <source>
        <strain evidence="14">CGMCC 1.10697</strain>
    </source>
</reference>
<evidence type="ECO:0000313" key="14">
    <source>
        <dbReference type="Proteomes" id="UP000199113"/>
    </source>
</evidence>
<dbReference type="AlphaFoldDB" id="A0A1I1AYX6"/>
<keyword evidence="15" id="KW-1185">Reference proteome</keyword>
<evidence type="ECO:0000259" key="10">
    <source>
        <dbReference type="Pfam" id="PF01447"/>
    </source>
</evidence>
<dbReference type="PANTHER" id="PTHR33794:SF1">
    <property type="entry name" value="BACILLOLYSIN"/>
    <property type="match status" value="1"/>
</dbReference>
<dbReference type="EMBL" id="PJBV01000015">
    <property type="protein sequence ID" value="PKH41461.1"/>
    <property type="molecule type" value="Genomic_DNA"/>
</dbReference>
<dbReference type="Gene3D" id="2.60.40.10">
    <property type="entry name" value="Immunoglobulins"/>
    <property type="match status" value="1"/>
</dbReference>
<feature type="active site" description="Proton donor" evidence="7">
    <location>
        <position position="450"/>
    </location>
</feature>
<name>A0A1I1AYX6_9ACTN</name>
<dbReference type="CDD" id="cd09597">
    <property type="entry name" value="M4_TLP"/>
    <property type="match status" value="1"/>
</dbReference>
<dbReference type="InterPro" id="IPR050728">
    <property type="entry name" value="Zinc_Metalloprotease_M4"/>
</dbReference>
<organism evidence="13 14">
    <name type="scientific">Nocardioides alpinus</name>
    <dbReference type="NCBI Taxonomy" id="748909"/>
    <lineage>
        <taxon>Bacteria</taxon>
        <taxon>Bacillati</taxon>
        <taxon>Actinomycetota</taxon>
        <taxon>Actinomycetes</taxon>
        <taxon>Propionibacteriales</taxon>
        <taxon>Nocardioidaceae</taxon>
        <taxon>Nocardioides</taxon>
    </lineage>
</organism>
<reference evidence="13" key="1">
    <citation type="submission" date="2016-10" db="EMBL/GenBank/DDBJ databases">
        <authorList>
            <person name="de Groot N.N."/>
        </authorList>
    </citation>
    <scope>NUCLEOTIDE SEQUENCE [LARGE SCALE GENOMIC DNA]</scope>
    <source>
        <strain evidence="13">CGMCC 1.10697</strain>
    </source>
</reference>
<evidence type="ECO:0000313" key="13">
    <source>
        <dbReference type="EMBL" id="SFB43241.1"/>
    </source>
</evidence>
<keyword evidence="3" id="KW-0479">Metal-binding</keyword>
<protein>
    <submittedName>
        <fullName evidence="13">Zn-dependent metalloprotease</fullName>
    </submittedName>
</protein>
<dbReference type="InterPro" id="IPR013783">
    <property type="entry name" value="Ig-like_fold"/>
</dbReference>
<dbReference type="Pfam" id="PF01447">
    <property type="entry name" value="Peptidase_M4"/>
    <property type="match status" value="1"/>
</dbReference>
<evidence type="ECO:0000256" key="5">
    <source>
        <dbReference type="ARBA" id="ARBA00022833"/>
    </source>
</evidence>
<evidence type="ECO:0000256" key="6">
    <source>
        <dbReference type="ARBA" id="ARBA00023049"/>
    </source>
</evidence>
<evidence type="ECO:0000256" key="1">
    <source>
        <dbReference type="ARBA" id="ARBA00009388"/>
    </source>
</evidence>
<feature type="domain" description="Peptidase M4 C-terminal" evidence="11">
    <location>
        <begin position="370"/>
        <end position="518"/>
    </location>
</feature>
<dbReference type="EMBL" id="FOKC01000012">
    <property type="protein sequence ID" value="SFB43241.1"/>
    <property type="molecule type" value="Genomic_DNA"/>
</dbReference>
<dbReference type="InterPro" id="IPR001570">
    <property type="entry name" value="Peptidase_M4_C_domain"/>
</dbReference>
<dbReference type="InterPro" id="IPR027268">
    <property type="entry name" value="Peptidase_M4/M1_CTD_sf"/>
</dbReference>
<evidence type="ECO:0000256" key="8">
    <source>
        <dbReference type="SAM" id="MobiDB-lite"/>
    </source>
</evidence>
<keyword evidence="4" id="KW-0378">Hydrolase</keyword>
<dbReference type="InterPro" id="IPR013856">
    <property type="entry name" value="Peptidase_M4_domain"/>
</dbReference>
<feature type="compositionally biased region" description="Pro residues" evidence="8">
    <location>
        <begin position="763"/>
        <end position="785"/>
    </location>
</feature>
<feature type="active site" evidence="7">
    <location>
        <position position="360"/>
    </location>
</feature>
<proteinExistence type="inferred from homology"/>
<dbReference type="Proteomes" id="UP000199113">
    <property type="component" value="Unassembled WGS sequence"/>
</dbReference>
<dbReference type="SUPFAM" id="SSF55486">
    <property type="entry name" value="Metalloproteases ('zincins'), catalytic domain"/>
    <property type="match status" value="1"/>
</dbReference>
<reference evidence="12 15" key="3">
    <citation type="submission" date="2017-12" db="EMBL/GenBank/DDBJ databases">
        <title>Pharmacopeia of the Arctic Ocean.</title>
        <authorList>
            <person name="Collins E."/>
            <person name="Ducluzeau A.-L."/>
        </authorList>
    </citation>
    <scope>NUCLEOTIDE SEQUENCE [LARGE SCALE GENOMIC DNA]</scope>
    <source>
        <strain evidence="12 15">DSM 23325</strain>
    </source>
</reference>
<dbReference type="Gene3D" id="1.10.390.10">
    <property type="entry name" value="Neutral Protease Domain 2"/>
    <property type="match status" value="1"/>
</dbReference>
<evidence type="ECO:0000256" key="3">
    <source>
        <dbReference type="ARBA" id="ARBA00022723"/>
    </source>
</evidence>
<keyword evidence="2 13" id="KW-0645">Protease</keyword>
<feature type="signal peptide" evidence="9">
    <location>
        <begin position="1"/>
        <end position="29"/>
    </location>
</feature>
<dbReference type="PRINTS" id="PR00730">
    <property type="entry name" value="THERMOLYSIN"/>
</dbReference>
<keyword evidence="5" id="KW-0862">Zinc</keyword>
<evidence type="ECO:0000313" key="12">
    <source>
        <dbReference type="EMBL" id="PKH41461.1"/>
    </source>
</evidence>
<dbReference type="OrthoDB" id="291295at2"/>
<feature type="region of interest" description="Disordered" evidence="8">
    <location>
        <begin position="763"/>
        <end position="787"/>
    </location>
</feature>
<dbReference type="PANTHER" id="PTHR33794">
    <property type="entry name" value="BACILLOLYSIN"/>
    <property type="match status" value="1"/>
</dbReference>
<evidence type="ECO:0000259" key="11">
    <source>
        <dbReference type="Pfam" id="PF02868"/>
    </source>
</evidence>
<dbReference type="GO" id="GO:0006508">
    <property type="term" value="P:proteolysis"/>
    <property type="evidence" value="ECO:0007669"/>
    <property type="project" value="UniProtKB-KW"/>
</dbReference>
<comment type="similarity">
    <text evidence="1">Belongs to the peptidase M4 family.</text>
</comment>
<dbReference type="Pfam" id="PF02868">
    <property type="entry name" value="Peptidase_M4_C"/>
    <property type="match status" value="1"/>
</dbReference>
<dbReference type="Gene3D" id="3.10.450.490">
    <property type="match status" value="1"/>
</dbReference>
<dbReference type="RefSeq" id="WP_091201052.1">
    <property type="nucleotide sequence ID" value="NZ_FOKC01000012.1"/>
</dbReference>
<dbReference type="GO" id="GO:0005975">
    <property type="term" value="P:carbohydrate metabolic process"/>
    <property type="evidence" value="ECO:0007669"/>
    <property type="project" value="UniProtKB-ARBA"/>
</dbReference>
<dbReference type="Gene3D" id="3.10.170.10">
    <property type="match status" value="1"/>
</dbReference>
<dbReference type="GO" id="GO:0004222">
    <property type="term" value="F:metalloendopeptidase activity"/>
    <property type="evidence" value="ECO:0007669"/>
    <property type="project" value="InterPro"/>
</dbReference>
<sequence length="881" mass="91429">MTLHRKVTAGLAAAVVVVGGQVAWAGAQAAPGPTNPGMSRLAADAGTGLRIERDAAGTVDFVGSGARRSIDNPGVSASTSVRDAARSHLARYGAALGLTQASELEQVDSVRSVSGQDVVRFQQEIDSAPVIGGQVVVSLRADRDLGSMLSTLSSTRSLPAATVTEASALTTAQRAAERASGATGLEVTAQGRAVWDPAVFGGSAVGPAQGVWRFEAADGAAVRRLVLVDDTSGRVLVNLDQIEHLDRVVCDRANVRGSATACTSGFARTETGAASAVTDVNAAFTHAGSVSTAYQEIAGIDLTEALGINVGGQKKLASTVRFCHATTQQGGCPYANAFWNGTQMFYGDTFAVADDVVGHEMTHGIIDQYSELFYWGQSGAINESMADIMGEVVDHRTGGDDDSQWKLSEDLPIGAIRDMKDPTAKGDPDRMTSPLWEADTSTYGDGGGVHFNSGVGNKMAYLVSQGGAFNGQTIVGIDGADTGLTKTGRLYFDAITRLTSGSDYANLAAVLEQSCADFVASGTGGFTAADCANIAKAVLATELRTTPTNAPQPPDAVKSCPAGTTMRELFNSETGAPATKLTPSEAGMWGYGVNSEWGSNATSGLDSWFGYNPDPGNSADPAAASLTTATGIALPAGQKSYLGFQQWRLFEWYAGRTSGPYIDGGTVEVDAGSGPVDTASMSWTNGPEQTLSAYSASFPNQWAGRKAFAGDSFGWTRSELDLSSFAGQIIRPSFTSRGDESDALIGWFLDDIEVFTCDVPAVPPTPTPTPTATPTPTPTPVPTPPVVTKVSSTTTLKIRKGGTVVIARVATGTAAPTGKVAFAVDRKVVRKTVTISRGKAVLRLTAKQVRKLGAGRHVVKATYTGSSVAEPSRATARLRLS</sequence>
<evidence type="ECO:0000256" key="9">
    <source>
        <dbReference type="SAM" id="SignalP"/>
    </source>
</evidence>
<evidence type="ECO:0000256" key="4">
    <source>
        <dbReference type="ARBA" id="ARBA00022801"/>
    </source>
</evidence>
<dbReference type="InterPro" id="IPR023612">
    <property type="entry name" value="Peptidase_M4"/>
</dbReference>
<dbReference type="STRING" id="748909.SAMN05192575_11226"/>
<evidence type="ECO:0000256" key="2">
    <source>
        <dbReference type="ARBA" id="ARBA00022670"/>
    </source>
</evidence>